<feature type="transmembrane region" description="Helical" evidence="1">
    <location>
        <begin position="56"/>
        <end position="84"/>
    </location>
</feature>
<dbReference type="Proteomes" id="UP000275846">
    <property type="component" value="Unassembled WGS sequence"/>
</dbReference>
<proteinExistence type="predicted"/>
<organism evidence="4">
    <name type="scientific">Schistocephalus solidus</name>
    <name type="common">Tapeworm</name>
    <dbReference type="NCBI Taxonomy" id="70667"/>
    <lineage>
        <taxon>Eukaryota</taxon>
        <taxon>Metazoa</taxon>
        <taxon>Spiralia</taxon>
        <taxon>Lophotrochozoa</taxon>
        <taxon>Platyhelminthes</taxon>
        <taxon>Cestoda</taxon>
        <taxon>Eucestoda</taxon>
        <taxon>Diphyllobothriidea</taxon>
        <taxon>Diphyllobothriidae</taxon>
        <taxon>Schistocephalus</taxon>
    </lineage>
</organism>
<accession>A0A183SIN4</accession>
<dbReference type="WBParaSite" id="SSLN_0000422601-mRNA-1">
    <property type="protein sequence ID" value="SSLN_0000422601-mRNA-1"/>
    <property type="gene ID" value="SSLN_0000422601"/>
</dbReference>
<keyword evidence="1" id="KW-0472">Membrane</keyword>
<dbReference type="EMBL" id="UYSU01032739">
    <property type="protein sequence ID" value="VDL90467.1"/>
    <property type="molecule type" value="Genomic_DNA"/>
</dbReference>
<evidence type="ECO:0000256" key="1">
    <source>
        <dbReference type="SAM" id="Phobius"/>
    </source>
</evidence>
<reference evidence="2 3" key="2">
    <citation type="submission" date="2018-11" db="EMBL/GenBank/DDBJ databases">
        <authorList>
            <consortium name="Pathogen Informatics"/>
        </authorList>
    </citation>
    <scope>NUCLEOTIDE SEQUENCE [LARGE SCALE GENOMIC DNA]</scope>
    <source>
        <strain evidence="2 3">NST_G2</strain>
    </source>
</reference>
<evidence type="ECO:0000313" key="3">
    <source>
        <dbReference type="Proteomes" id="UP000275846"/>
    </source>
</evidence>
<sequence length="87" mass="9387">MLLWREQQLLAAAMTLFGGLLAIAFRVFFVTAGRIGVSRAGLVAVYVTALLTCTDLLALLGAVLVAVAVVMPFLVLWAVLVLWANRR</sequence>
<evidence type="ECO:0000313" key="4">
    <source>
        <dbReference type="WBParaSite" id="SSLN_0000422601-mRNA-1"/>
    </source>
</evidence>
<reference evidence="4" key="1">
    <citation type="submission" date="2016-06" db="UniProtKB">
        <authorList>
            <consortium name="WormBaseParasite"/>
        </authorList>
    </citation>
    <scope>IDENTIFICATION</scope>
</reference>
<dbReference type="AlphaFoldDB" id="A0A183SIN4"/>
<gene>
    <name evidence="2" type="ORF">SSLN_LOCUS4082</name>
</gene>
<name>A0A183SIN4_SCHSO</name>
<keyword evidence="1" id="KW-1133">Transmembrane helix</keyword>
<keyword evidence="1" id="KW-0812">Transmembrane</keyword>
<protein>
    <submittedName>
        <fullName evidence="4">Permease</fullName>
    </submittedName>
</protein>
<keyword evidence="3" id="KW-1185">Reference proteome</keyword>
<evidence type="ECO:0000313" key="2">
    <source>
        <dbReference type="EMBL" id="VDL90467.1"/>
    </source>
</evidence>